<feature type="compositionally biased region" description="Basic and acidic residues" evidence="7">
    <location>
        <begin position="144"/>
        <end position="157"/>
    </location>
</feature>
<reference evidence="9" key="1">
    <citation type="submission" date="2014-03" db="EMBL/GenBank/DDBJ databases">
        <authorList>
            <person name="Casaregola S."/>
        </authorList>
    </citation>
    <scope>NUCLEOTIDE SEQUENCE [LARGE SCALE GENOMIC DNA]</scope>
    <source>
        <strain evidence="9">CLIB 918</strain>
    </source>
</reference>
<feature type="transmembrane region" description="Helical" evidence="8">
    <location>
        <begin position="502"/>
        <end position="533"/>
    </location>
</feature>
<keyword evidence="4 8" id="KW-1133">Transmembrane helix</keyword>
<feature type="region of interest" description="Disordered" evidence="7">
    <location>
        <begin position="1"/>
        <end position="33"/>
    </location>
</feature>
<sequence>MSDNKTNPTSNDDDDELLEFDMGDYTPTPPQKIINKTTTQAPIAKPEPPVSNSSAQETVGVVAINETLEPKTKADGVEITDNDTLTEKAVPQSPPSYQAKPAQQHQLYSPRTEHLARLQKKEEESKKTDKSKHSIFNFGHKSSKSKESNKPEKEHIRGLSVSSYSMDNSAVDTELQTVMEEPPAYASDEEDWQKMPTVASYEVYDRKGEKVVVKAADLQAEFDASHHDDQLAGSKYGYTRVTLDDDAKSVTSMDENTDYLFDDDEFNRTPLAQLKATKNMLTEGQRIAYVGLCKLALIEIATNLAQIHGSRRIAKQLSNAQKELGKWASSVMSRLYSHMDISKEEQSMIEQLSAHGVIPSDLSPSLMKFAKVKNPLANDDTKSTITNESTISLQPSSNRNSHESLHVENPEKFHNQETVDIDIRWTLLCDLFLVLISDSVYDARSRTLLECFGNCLEVSKLEIIKFEEKVTNALEIEEASEQTWKETDIMESRRKKALRKKYMYVGMATIGGGLVLGLSAGLLAPVIGAGLAAGFTTIGITGTSGFLAGAGGAAIVTTAGTAMGAKIGSSGMANRMDHVKTFEFRPLHNHKRVNLIITVSGWMLGKEDDVRLPFSTVDPIMGDLYSLYWEPEMLRSMGQTINILATEVLTQSIQQVLGATILMALMSSIQLPMALSKLSYLLDNPWNVSLDRAWASGLILADTLMKRNLGVRPITLVGFSLGARVIYSCLVELSKRNAYGLVQDVFIFGAPVVVKSDQFALARSVVHGRFVNGYSKKDWILGYLFRATSGGLGRVAGLAPVANIYGVENFDCTEFVDGHMGYRKAMPTLLSQLGWEVLSEEFAEIEDPDPEQHRERQRQLIEEFDLARKQMEEEAKKEKKKKSFFGWKKKEKNWWEMYDKELESTHKTDGTAPSARSGSPAPSSSSTTNADGILFDVDAIKNELVDIVRNDKVPKGQFEEYVPTQVANQPQKSESDSIEMSFDPFEDDETERRGGTVAPNQPADRRDSTESRRSDSSSAVKAPQPLMSTRRGRPAVNPALLSSGSTPALVSSREPRRTISSSSAINLSSNTLQPASPPTMRQVSMPLSMPSSHHSLPTSPGSTTSLPATKTLPSPSNRLSFTHDRPSQSSSSMQNVGTKTIGDYNTHGLNETTQMTATSSNPATARKDTKPAGSGFTTTSSDGVSMIFEDDF</sequence>
<dbReference type="Proteomes" id="UP000242525">
    <property type="component" value="Unassembled WGS sequence"/>
</dbReference>
<comment type="similarity">
    <text evidence="2">Belongs to the TMCO4 family.</text>
</comment>
<protein>
    <submittedName>
        <fullName evidence="9">Similar to Saccharomyces cerevisiae YFL034W Putative integral membrane protein that interacts with Rpp0p, which is a component of the ribosomal stalk</fullName>
    </submittedName>
</protein>
<feature type="region of interest" description="Disordered" evidence="7">
    <location>
        <begin position="380"/>
        <end position="411"/>
    </location>
</feature>
<feature type="transmembrane region" description="Helical" evidence="8">
    <location>
        <begin position="545"/>
        <end position="565"/>
    </location>
</feature>
<feature type="region of interest" description="Disordered" evidence="7">
    <location>
        <begin position="906"/>
        <end position="930"/>
    </location>
</feature>
<evidence type="ECO:0000256" key="8">
    <source>
        <dbReference type="SAM" id="Phobius"/>
    </source>
</evidence>
<feature type="compositionally biased region" description="Polar residues" evidence="7">
    <location>
        <begin position="1040"/>
        <end position="1049"/>
    </location>
</feature>
<evidence type="ECO:0000256" key="7">
    <source>
        <dbReference type="SAM" id="MobiDB-lite"/>
    </source>
</evidence>
<keyword evidence="3 8" id="KW-0812">Transmembrane</keyword>
<evidence type="ECO:0000256" key="5">
    <source>
        <dbReference type="ARBA" id="ARBA00023136"/>
    </source>
</evidence>
<feature type="region of interest" description="Disordered" evidence="7">
    <location>
        <begin position="66"/>
        <end position="159"/>
    </location>
</feature>
<keyword evidence="10" id="KW-1185">Reference proteome</keyword>
<evidence type="ECO:0000256" key="4">
    <source>
        <dbReference type="ARBA" id="ARBA00022989"/>
    </source>
</evidence>
<evidence type="ECO:0000313" key="10">
    <source>
        <dbReference type="Proteomes" id="UP000242525"/>
    </source>
</evidence>
<dbReference type="GO" id="GO:0016020">
    <property type="term" value="C:membrane"/>
    <property type="evidence" value="ECO:0007669"/>
    <property type="project" value="UniProtKB-SubCell"/>
</dbReference>
<evidence type="ECO:0000256" key="3">
    <source>
        <dbReference type="ARBA" id="ARBA00022692"/>
    </source>
</evidence>
<feature type="region of interest" description="Disordered" evidence="7">
    <location>
        <begin position="959"/>
        <end position="1192"/>
    </location>
</feature>
<dbReference type="OrthoDB" id="277931at2759"/>
<feature type="compositionally biased region" description="Low complexity" evidence="7">
    <location>
        <begin position="1084"/>
        <end position="1107"/>
    </location>
</feature>
<feature type="compositionally biased region" description="Low complexity" evidence="7">
    <location>
        <begin position="910"/>
        <end position="928"/>
    </location>
</feature>
<keyword evidence="6" id="KW-0175">Coiled coil</keyword>
<name>A0A0J9XF70_GEOCN</name>
<evidence type="ECO:0000256" key="6">
    <source>
        <dbReference type="SAM" id="Coils"/>
    </source>
</evidence>
<dbReference type="InterPro" id="IPR029058">
    <property type="entry name" value="AB_hydrolase_fold"/>
</dbReference>
<evidence type="ECO:0000256" key="2">
    <source>
        <dbReference type="ARBA" id="ARBA00009824"/>
    </source>
</evidence>
<feature type="compositionally biased region" description="Basic and acidic residues" evidence="7">
    <location>
        <begin position="1003"/>
        <end position="1015"/>
    </location>
</feature>
<dbReference type="InterPro" id="IPR007941">
    <property type="entry name" value="DUF726"/>
</dbReference>
<feature type="coiled-coil region" evidence="6">
    <location>
        <begin position="854"/>
        <end position="881"/>
    </location>
</feature>
<dbReference type="AlphaFoldDB" id="A0A0J9XF70"/>
<dbReference type="SUPFAM" id="SSF53474">
    <property type="entry name" value="alpha/beta-Hydrolases"/>
    <property type="match status" value="1"/>
</dbReference>
<dbReference type="EMBL" id="CCBN010000011">
    <property type="protein sequence ID" value="CDO55548.1"/>
    <property type="molecule type" value="Genomic_DNA"/>
</dbReference>
<feature type="compositionally biased region" description="Basic and acidic residues" evidence="7">
    <location>
        <begin position="400"/>
        <end position="411"/>
    </location>
</feature>
<feature type="compositionally biased region" description="Polar residues" evidence="7">
    <location>
        <begin position="383"/>
        <end position="399"/>
    </location>
</feature>
<feature type="compositionally biased region" description="Polar residues" evidence="7">
    <location>
        <begin position="1111"/>
        <end position="1120"/>
    </location>
</feature>
<evidence type="ECO:0000313" key="9">
    <source>
        <dbReference type="EMBL" id="CDO55548.1"/>
    </source>
</evidence>
<proteinExistence type="inferred from homology"/>
<feature type="compositionally biased region" description="Polar residues" evidence="7">
    <location>
        <begin position="1147"/>
        <end position="1163"/>
    </location>
</feature>
<gene>
    <name evidence="9" type="ORF">BN980_GECA11s02881g</name>
</gene>
<feature type="compositionally biased region" description="Polar residues" evidence="7">
    <location>
        <begin position="1"/>
        <end position="10"/>
    </location>
</feature>
<feature type="compositionally biased region" description="Acidic residues" evidence="7">
    <location>
        <begin position="11"/>
        <end position="22"/>
    </location>
</feature>
<feature type="compositionally biased region" description="Polar residues" evidence="7">
    <location>
        <begin position="1127"/>
        <end position="1138"/>
    </location>
</feature>
<feature type="compositionally biased region" description="Low complexity" evidence="7">
    <location>
        <begin position="1058"/>
        <end position="1072"/>
    </location>
</feature>
<feature type="compositionally biased region" description="Basic and acidic residues" evidence="7">
    <location>
        <begin position="111"/>
        <end position="132"/>
    </location>
</feature>
<dbReference type="PANTHER" id="PTHR17920:SF3">
    <property type="entry name" value="TRANSMEMBRANE AND COILED-COIL DOMAIN-CONTAINING PROTEIN 4"/>
    <property type="match status" value="1"/>
</dbReference>
<evidence type="ECO:0000256" key="1">
    <source>
        <dbReference type="ARBA" id="ARBA00004141"/>
    </source>
</evidence>
<dbReference type="STRING" id="1173061.A0A0J9XF70"/>
<accession>A0A0J9XF70</accession>
<comment type="subcellular location">
    <subcellularLocation>
        <location evidence="1">Membrane</location>
        <topology evidence="1">Multi-pass membrane protein</topology>
    </subcellularLocation>
</comment>
<dbReference type="Pfam" id="PF05277">
    <property type="entry name" value="DUF726"/>
    <property type="match status" value="1"/>
</dbReference>
<keyword evidence="5 8" id="KW-0472">Membrane</keyword>
<dbReference type="PANTHER" id="PTHR17920">
    <property type="entry name" value="TRANSMEMBRANE AND COILED-COIL DOMAIN-CONTAINING PROTEIN 4 TMCO4"/>
    <property type="match status" value="1"/>
</dbReference>
<organism evidence="9 10">
    <name type="scientific">Geotrichum candidum</name>
    <name type="common">Oospora lactis</name>
    <name type="synonym">Dipodascus geotrichum</name>
    <dbReference type="NCBI Taxonomy" id="1173061"/>
    <lineage>
        <taxon>Eukaryota</taxon>
        <taxon>Fungi</taxon>
        <taxon>Dikarya</taxon>
        <taxon>Ascomycota</taxon>
        <taxon>Saccharomycotina</taxon>
        <taxon>Dipodascomycetes</taxon>
        <taxon>Dipodascales</taxon>
        <taxon>Dipodascaceae</taxon>
        <taxon>Geotrichum</taxon>
    </lineage>
</organism>
<comment type="caution">
    <text evidence="9">The sequence shown here is derived from an EMBL/GenBank/DDBJ whole genome shotgun (WGS) entry which is preliminary data.</text>
</comment>